<reference evidence="5 6" key="1">
    <citation type="submission" date="2021-03" db="EMBL/GenBank/DDBJ databases">
        <title>Genomic Encyclopedia of Type Strains, Phase IV (KMG-IV): sequencing the most valuable type-strain genomes for metagenomic binning, comparative biology and taxonomic classification.</title>
        <authorList>
            <person name="Goeker M."/>
        </authorList>
    </citation>
    <scope>NUCLEOTIDE SEQUENCE [LARGE SCALE GENOMIC DNA]</scope>
    <source>
        <strain evidence="5 6">DSM 101872</strain>
    </source>
</reference>
<dbReference type="PROSITE" id="PS51371">
    <property type="entry name" value="CBS"/>
    <property type="match status" value="2"/>
</dbReference>
<dbReference type="PANTHER" id="PTHR43099">
    <property type="entry name" value="UPF0053 PROTEIN YRKA"/>
    <property type="match status" value="1"/>
</dbReference>
<comment type="caution">
    <text evidence="5">The sequence shown here is derived from an EMBL/GenBank/DDBJ whole genome shotgun (WGS) entry which is preliminary data.</text>
</comment>
<dbReference type="Gene3D" id="3.30.465.10">
    <property type="match status" value="1"/>
</dbReference>
<gene>
    <name evidence="5" type="ORF">J2Z60_000776</name>
</gene>
<keyword evidence="2 3" id="KW-0129">CBS domain</keyword>
<keyword evidence="6" id="KW-1185">Reference proteome</keyword>
<proteinExistence type="predicted"/>
<dbReference type="InterPro" id="IPR036318">
    <property type="entry name" value="FAD-bd_PCMH-like_sf"/>
</dbReference>
<dbReference type="SUPFAM" id="SSF56176">
    <property type="entry name" value="FAD-binding/transporter-associated domain-like"/>
    <property type="match status" value="1"/>
</dbReference>
<name>A0ABS4MD38_9LACO</name>
<dbReference type="Pfam" id="PF00571">
    <property type="entry name" value="CBS"/>
    <property type="match status" value="2"/>
</dbReference>
<dbReference type="InterPro" id="IPR000644">
    <property type="entry name" value="CBS_dom"/>
</dbReference>
<dbReference type="Pfam" id="PF03471">
    <property type="entry name" value="CorC_HlyC"/>
    <property type="match status" value="1"/>
</dbReference>
<dbReference type="InterPro" id="IPR046342">
    <property type="entry name" value="CBS_dom_sf"/>
</dbReference>
<dbReference type="CDD" id="cd04590">
    <property type="entry name" value="CBS_pair_CorC_HlyC_assoc"/>
    <property type="match status" value="1"/>
</dbReference>
<dbReference type="RefSeq" id="WP_209686348.1">
    <property type="nucleotide sequence ID" value="NZ_JAGGLU010000003.1"/>
</dbReference>
<sequence>MSTDPNAGDLFSRLKAHFHNEKELAAPERLAQEIDNFYKNNLINAHEHDMMEGIVSFQTKMAREVMVPRTDAFMVDINRDFQKNLVEILKKPYSRIPVYDGERDKIVGVIHIRTVLRKAWENGFDKINYEDVMFEPLFAPETINLGELLVEIQQSQRQLVILTDEFGGVVGIATIEDIIEEIVGDIDDEADQAQVLYKQVDQQHYIIYGKMLLTDFNEKFGTDLEMEDVDTIAGYVITKLGLIPAKGEKLNVKLANGMILTTRKMKGSRLLTLLLSIPDQDKNINENKVG</sequence>
<feature type="domain" description="CBS" evidence="4">
    <location>
        <begin position="66"/>
        <end position="126"/>
    </location>
</feature>
<evidence type="ECO:0000313" key="6">
    <source>
        <dbReference type="Proteomes" id="UP001519292"/>
    </source>
</evidence>
<accession>A0ABS4MD38</accession>
<dbReference type="PANTHER" id="PTHR43099:SF5">
    <property type="entry name" value="HLYC_CORC FAMILY TRANSPORTER"/>
    <property type="match status" value="1"/>
</dbReference>
<evidence type="ECO:0000256" key="2">
    <source>
        <dbReference type="ARBA" id="ARBA00023122"/>
    </source>
</evidence>
<evidence type="ECO:0000259" key="4">
    <source>
        <dbReference type="PROSITE" id="PS51371"/>
    </source>
</evidence>
<dbReference type="InterPro" id="IPR016169">
    <property type="entry name" value="FAD-bd_PCMH_sub2"/>
</dbReference>
<dbReference type="InterPro" id="IPR051676">
    <property type="entry name" value="UPF0053_domain"/>
</dbReference>
<dbReference type="Gene3D" id="3.10.580.10">
    <property type="entry name" value="CBS-domain"/>
    <property type="match status" value="1"/>
</dbReference>
<keyword evidence="1" id="KW-0677">Repeat</keyword>
<dbReference type="InterPro" id="IPR044751">
    <property type="entry name" value="Ion_transp-like_CBS"/>
</dbReference>
<dbReference type="SUPFAM" id="SSF54631">
    <property type="entry name" value="CBS-domain pair"/>
    <property type="match status" value="1"/>
</dbReference>
<dbReference type="Proteomes" id="UP001519292">
    <property type="component" value="Unassembled WGS sequence"/>
</dbReference>
<dbReference type="EMBL" id="JAGGLU010000003">
    <property type="protein sequence ID" value="MBP2057605.1"/>
    <property type="molecule type" value="Genomic_DNA"/>
</dbReference>
<organism evidence="5 6">
    <name type="scientific">Lactobacillus colini</name>
    <dbReference type="NCBI Taxonomy" id="1819254"/>
    <lineage>
        <taxon>Bacteria</taxon>
        <taxon>Bacillati</taxon>
        <taxon>Bacillota</taxon>
        <taxon>Bacilli</taxon>
        <taxon>Lactobacillales</taxon>
        <taxon>Lactobacillaceae</taxon>
        <taxon>Lactobacillus</taxon>
    </lineage>
</organism>
<dbReference type="SMART" id="SM01091">
    <property type="entry name" value="CorC_HlyC"/>
    <property type="match status" value="1"/>
</dbReference>
<feature type="domain" description="CBS" evidence="4">
    <location>
        <begin position="132"/>
        <end position="189"/>
    </location>
</feature>
<dbReference type="InterPro" id="IPR005170">
    <property type="entry name" value="Transptr-assoc_dom"/>
</dbReference>
<protein>
    <submittedName>
        <fullName evidence="5">Hemolysin</fullName>
    </submittedName>
</protein>
<evidence type="ECO:0000256" key="1">
    <source>
        <dbReference type="ARBA" id="ARBA00022737"/>
    </source>
</evidence>
<evidence type="ECO:0000313" key="5">
    <source>
        <dbReference type="EMBL" id="MBP2057605.1"/>
    </source>
</evidence>
<evidence type="ECO:0000256" key="3">
    <source>
        <dbReference type="PROSITE-ProRule" id="PRU00703"/>
    </source>
</evidence>